<dbReference type="GO" id="GO:0009579">
    <property type="term" value="C:thylakoid"/>
    <property type="evidence" value="ECO:0007669"/>
    <property type="project" value="InterPro"/>
</dbReference>
<evidence type="ECO:0000313" key="4">
    <source>
        <dbReference type="EMBL" id="WNZ23333.1"/>
    </source>
</evidence>
<dbReference type="AlphaFoldDB" id="A0AA96WDM5"/>
<keyword evidence="2" id="KW-1133">Transmembrane helix</keyword>
<evidence type="ECO:0000256" key="1">
    <source>
        <dbReference type="ARBA" id="ARBA00004141"/>
    </source>
</evidence>
<reference evidence="4" key="1">
    <citation type="submission" date="2020-05" db="EMBL/GenBank/DDBJ databases">
        <authorList>
            <person name="Zhu T."/>
            <person name="Keshari N."/>
            <person name="Lu X."/>
        </authorList>
    </citation>
    <scope>NUCLEOTIDE SEQUENCE</scope>
    <source>
        <strain evidence="4">NK1-12</strain>
    </source>
</reference>
<dbReference type="InterPro" id="IPR033344">
    <property type="entry name" value="CURT1"/>
</dbReference>
<dbReference type="PANTHER" id="PTHR33222:SF4">
    <property type="entry name" value="PROTEIN CURVATURE THYLAKOID 1A, CHLOROPLASTIC"/>
    <property type="match status" value="1"/>
</dbReference>
<dbReference type="InterPro" id="IPR025564">
    <property type="entry name" value="CAAD_dom"/>
</dbReference>
<keyword evidence="2" id="KW-0472">Membrane</keyword>
<dbReference type="RefSeq" id="WP_036004664.1">
    <property type="nucleotide sequence ID" value="NZ_CP053586.1"/>
</dbReference>
<dbReference type="GO" id="GO:0016020">
    <property type="term" value="C:membrane"/>
    <property type="evidence" value="ECO:0007669"/>
    <property type="project" value="UniProtKB-SubCell"/>
</dbReference>
<keyword evidence="2" id="KW-0812">Transmembrane</keyword>
<dbReference type="EMBL" id="CP053586">
    <property type="protein sequence ID" value="WNZ23333.1"/>
    <property type="molecule type" value="Genomic_DNA"/>
</dbReference>
<dbReference type="Pfam" id="PF14159">
    <property type="entry name" value="CAAD"/>
    <property type="match status" value="1"/>
</dbReference>
<proteinExistence type="predicted"/>
<protein>
    <recommendedName>
        <fullName evidence="3">Cyanobacterial aminoacyl-tRNA synthetase CAAD domain-containing protein</fullName>
    </recommendedName>
</protein>
<name>A0AA96WDM5_9CYAN</name>
<organism evidence="4">
    <name type="scientific">Leptolyngbya sp. NK1-12</name>
    <dbReference type="NCBI Taxonomy" id="2547451"/>
    <lineage>
        <taxon>Bacteria</taxon>
        <taxon>Bacillati</taxon>
        <taxon>Cyanobacteriota</taxon>
        <taxon>Cyanophyceae</taxon>
        <taxon>Leptolyngbyales</taxon>
        <taxon>Leptolyngbyaceae</taxon>
        <taxon>Leptolyngbya group</taxon>
        <taxon>Leptolyngbya</taxon>
    </lineage>
</organism>
<evidence type="ECO:0000256" key="2">
    <source>
        <dbReference type="SAM" id="Phobius"/>
    </source>
</evidence>
<accession>A0AA96WDM5</accession>
<feature type="transmembrane region" description="Helical" evidence="2">
    <location>
        <begin position="97"/>
        <end position="118"/>
    </location>
</feature>
<sequence>MEPEVKNETLNSENVTVKIDTPGSITTIDSSDSAGNEQWREIGAKISDFLADLPAYLSDFFGEYKRPILTISLIIGALIAVKLLLAVLGAINDLPLFSSLFELIGMGYSAWFIWRYLLKASTREQLANEFTSLREQVLGK</sequence>
<dbReference type="PANTHER" id="PTHR33222">
    <property type="match status" value="1"/>
</dbReference>
<comment type="subcellular location">
    <subcellularLocation>
        <location evidence="1">Membrane</location>
        <topology evidence="1">Multi-pass membrane protein</topology>
    </subcellularLocation>
</comment>
<gene>
    <name evidence="4" type="ORF">HJG54_11035</name>
</gene>
<feature type="transmembrane region" description="Helical" evidence="2">
    <location>
        <begin position="68"/>
        <end position="91"/>
    </location>
</feature>
<feature type="domain" description="Cyanobacterial aminoacyl-tRNA synthetase CAAD" evidence="3">
    <location>
        <begin position="56"/>
        <end position="139"/>
    </location>
</feature>
<evidence type="ECO:0000259" key="3">
    <source>
        <dbReference type="Pfam" id="PF14159"/>
    </source>
</evidence>